<dbReference type="Gene3D" id="2.60.40.2040">
    <property type="entry name" value="CFA/I fimbrial subunit E, pilin domain"/>
    <property type="match status" value="1"/>
</dbReference>
<feature type="signal peptide" evidence="1">
    <location>
        <begin position="1"/>
        <end position="22"/>
    </location>
</feature>
<accession>A0A6H9T311</accession>
<dbReference type="Proteomes" id="UP000494222">
    <property type="component" value="Unassembled WGS sequence"/>
</dbReference>
<evidence type="ECO:0000313" key="3">
    <source>
        <dbReference type="EMBL" id="VWB13397.1"/>
    </source>
</evidence>
<dbReference type="GO" id="GO:0009289">
    <property type="term" value="C:pilus"/>
    <property type="evidence" value="ECO:0007669"/>
    <property type="project" value="InterPro"/>
</dbReference>
<evidence type="ECO:0000313" key="4">
    <source>
        <dbReference type="Proteomes" id="UP000430232"/>
    </source>
</evidence>
<organism evidence="2 4">
    <name type="scientific">Burkholderia latens</name>
    <dbReference type="NCBI Taxonomy" id="488446"/>
    <lineage>
        <taxon>Bacteria</taxon>
        <taxon>Pseudomonadati</taxon>
        <taxon>Pseudomonadota</taxon>
        <taxon>Betaproteobacteria</taxon>
        <taxon>Burkholderiales</taxon>
        <taxon>Burkholderiaceae</taxon>
        <taxon>Burkholderia</taxon>
        <taxon>Burkholderia cepacia complex</taxon>
    </lineage>
</organism>
<gene>
    <name evidence="3" type="ORF">BLA24064_00454</name>
    <name evidence="2" type="ORF">F7R21_07075</name>
</gene>
<keyword evidence="4" id="KW-1185">Reference proteome</keyword>
<keyword evidence="1" id="KW-0732">Signal</keyword>
<dbReference type="OrthoDB" id="9798999at2"/>
<reference evidence="2 4" key="1">
    <citation type="submission" date="2019-09" db="EMBL/GenBank/DDBJ databases">
        <title>Draft genome sequences of 48 bacterial type strains from the CCUG.</title>
        <authorList>
            <person name="Tunovic T."/>
            <person name="Pineiro-Iglesias B."/>
            <person name="Unosson C."/>
            <person name="Inganas E."/>
            <person name="Ohlen M."/>
            <person name="Cardew S."/>
            <person name="Jensie-Markopoulos S."/>
            <person name="Salva-Serra F."/>
            <person name="Jaen-Luchoro D."/>
            <person name="Karlsson R."/>
            <person name="Svensson-Stadler L."/>
            <person name="Chun J."/>
            <person name="Moore E."/>
        </authorList>
    </citation>
    <scope>NUCLEOTIDE SEQUENCE [LARGE SCALE GENOMIC DNA]</scope>
    <source>
        <strain evidence="2 4">CCUG 54555</strain>
    </source>
</reference>
<dbReference type="AlphaFoldDB" id="A0A6H9T311"/>
<proteinExistence type="predicted"/>
<dbReference type="InterPro" id="IPR007540">
    <property type="entry name" value="Fimbrial_CS1-type"/>
</dbReference>
<evidence type="ECO:0008006" key="6">
    <source>
        <dbReference type="Google" id="ProtNLM"/>
    </source>
</evidence>
<name>A0A6H9T311_9BURK</name>
<feature type="chain" id="PRO_5044632911" description="Fimbrial assembly protein" evidence="1">
    <location>
        <begin position="23"/>
        <end position="171"/>
    </location>
</feature>
<dbReference type="GeneID" id="99787720"/>
<dbReference type="Pfam" id="PF04449">
    <property type="entry name" value="Fimbrial_CS1"/>
    <property type="match status" value="1"/>
</dbReference>
<sequence>MHQSVIRACLLGATAIAGAAHAAPLKQQELEIKLSAEVPVASSIEIKADGWDLTKQQPIKWGADQKKFESLKLKVTAKSKVGRLRVKFADATEPRLVHGDDAEAYFKVGAKIGGKDIGTDPVEVVTKDEAKSGSSIELVITPGEASDKIKAAPVPGKYAGTVPLMFETEVE</sequence>
<reference evidence="3 5" key="2">
    <citation type="submission" date="2019-09" db="EMBL/GenBank/DDBJ databases">
        <authorList>
            <person name="Depoorter E."/>
        </authorList>
    </citation>
    <scope>NUCLEOTIDE SEQUENCE [LARGE SCALE GENOMIC DNA]</scope>
    <source>
        <strain evidence="3">LMG 24064</strain>
    </source>
</reference>
<dbReference type="EMBL" id="VZOJ01000012">
    <property type="protein sequence ID" value="KAB0643436.1"/>
    <property type="molecule type" value="Genomic_DNA"/>
</dbReference>
<protein>
    <recommendedName>
        <fullName evidence="6">Fimbrial assembly protein</fullName>
    </recommendedName>
</protein>
<dbReference type="Proteomes" id="UP000430232">
    <property type="component" value="Unassembled WGS sequence"/>
</dbReference>
<evidence type="ECO:0000313" key="2">
    <source>
        <dbReference type="EMBL" id="KAB0643436.1"/>
    </source>
</evidence>
<evidence type="ECO:0000256" key="1">
    <source>
        <dbReference type="SAM" id="SignalP"/>
    </source>
</evidence>
<evidence type="ECO:0000313" key="5">
    <source>
        <dbReference type="Proteomes" id="UP000494222"/>
    </source>
</evidence>
<dbReference type="EMBL" id="CABVPL010000002">
    <property type="protein sequence ID" value="VWB13397.1"/>
    <property type="molecule type" value="Genomic_DNA"/>
</dbReference>
<dbReference type="RefSeq" id="WP_151063595.1">
    <property type="nucleotide sequence ID" value="NZ_CABVPL010000002.1"/>
</dbReference>